<name>A0A3A8JPS8_9BACT</name>
<evidence type="ECO:0000259" key="2">
    <source>
        <dbReference type="Pfam" id="PF13546"/>
    </source>
</evidence>
<feature type="compositionally biased region" description="Low complexity" evidence="1">
    <location>
        <begin position="412"/>
        <end position="429"/>
    </location>
</feature>
<dbReference type="SUPFAM" id="SSF53098">
    <property type="entry name" value="Ribonuclease H-like"/>
    <property type="match status" value="1"/>
</dbReference>
<organism evidence="3 4">
    <name type="scientific">Corallococcus terminator</name>
    <dbReference type="NCBI Taxonomy" id="2316733"/>
    <lineage>
        <taxon>Bacteria</taxon>
        <taxon>Pseudomonadati</taxon>
        <taxon>Myxococcota</taxon>
        <taxon>Myxococcia</taxon>
        <taxon>Myxococcales</taxon>
        <taxon>Cystobacterineae</taxon>
        <taxon>Myxococcaceae</taxon>
        <taxon>Corallococcus</taxon>
    </lineage>
</organism>
<dbReference type="InterPro" id="IPR039365">
    <property type="entry name" value="IS701-like"/>
</dbReference>
<sequence>MTPAHLRKLDEALSAYLEEMVAGMGRLERRRAMEAYVTGLLLDGERKSIEPMASRLVEDVREVEAMRQRLQQCVSQGTWSDEGLRERLARKLEAQVPELEALVVDDTGFPKKGQHSVGVARQYSGTLGRTDNCQVAVSLHLAGPRGSGCIGMRLYLPEDWVKDAARRKAAGVPEAVGLARKWELALEQLDDALKWGVRRHVVLADAGYGNCREFREGLTARGLPYLVGVPGQHKVWPPGATPHRPVKKAGEYGRPRTRFVDDSGVQPWTIEELARQLPEEEYRRVSWREGSRGLQSSTFAAVRIQPAEGHVVRKEPGAPEWLLCEWSSGEAAPTKYYLSSLPADTPLKRLVTLAKLRWRVERDYQEMKGEVGLDHFEGRTWRGFHHHATLCMVAHGFLALRRALFPPEQDAVDAASGAPSASAPAVAPHRPLPALPAPRRRTHPTSRPLSHLIK</sequence>
<dbReference type="Pfam" id="PF13546">
    <property type="entry name" value="DDE_5"/>
    <property type="match status" value="1"/>
</dbReference>
<dbReference type="OrthoDB" id="6139076at2"/>
<dbReference type="InterPro" id="IPR012337">
    <property type="entry name" value="RNaseH-like_sf"/>
</dbReference>
<feature type="domain" description="Transposase IS701-like DDE" evidence="2">
    <location>
        <begin position="20"/>
        <end position="293"/>
    </location>
</feature>
<dbReference type="AlphaFoldDB" id="A0A3A8JPS8"/>
<evidence type="ECO:0000313" key="4">
    <source>
        <dbReference type="Proteomes" id="UP000268094"/>
    </source>
</evidence>
<evidence type="ECO:0000256" key="1">
    <source>
        <dbReference type="SAM" id="MobiDB-lite"/>
    </source>
</evidence>
<dbReference type="Proteomes" id="UP000268094">
    <property type="component" value="Unassembled WGS sequence"/>
</dbReference>
<reference evidence="4" key="1">
    <citation type="submission" date="2018-09" db="EMBL/GenBank/DDBJ databases">
        <authorList>
            <person name="Livingstone P.G."/>
            <person name="Whitworth D.E."/>
        </authorList>
    </citation>
    <scope>NUCLEOTIDE SEQUENCE [LARGE SCALE GENOMIC DNA]</scope>
    <source>
        <strain evidence="4">CA054A</strain>
    </source>
</reference>
<dbReference type="PANTHER" id="PTHR33627:SF1">
    <property type="entry name" value="TRANSPOSASE"/>
    <property type="match status" value="1"/>
</dbReference>
<proteinExistence type="predicted"/>
<dbReference type="NCBIfam" id="NF033540">
    <property type="entry name" value="transpos_IS701"/>
    <property type="match status" value="1"/>
</dbReference>
<accession>A0A3A8JPS8</accession>
<feature type="region of interest" description="Disordered" evidence="1">
    <location>
        <begin position="412"/>
        <end position="454"/>
    </location>
</feature>
<dbReference type="EMBL" id="RAVZ01000004">
    <property type="protein sequence ID" value="RKG93770.1"/>
    <property type="molecule type" value="Genomic_DNA"/>
</dbReference>
<dbReference type="PANTHER" id="PTHR33627">
    <property type="entry name" value="TRANSPOSASE"/>
    <property type="match status" value="1"/>
</dbReference>
<comment type="caution">
    <text evidence="3">The sequence shown here is derived from an EMBL/GenBank/DDBJ whole genome shotgun (WGS) entry which is preliminary data.</text>
</comment>
<gene>
    <name evidence="3" type="ORF">D7V88_01275</name>
</gene>
<dbReference type="InterPro" id="IPR038721">
    <property type="entry name" value="IS701-like_DDE_dom"/>
</dbReference>
<evidence type="ECO:0000313" key="3">
    <source>
        <dbReference type="EMBL" id="RKG93770.1"/>
    </source>
</evidence>
<keyword evidence="4" id="KW-1185">Reference proteome</keyword>
<protein>
    <submittedName>
        <fullName evidence="3">IS701 family transposase</fullName>
    </submittedName>
</protein>
<dbReference type="RefSeq" id="WP_120538745.1">
    <property type="nucleotide sequence ID" value="NZ_RAVZ01000004.1"/>
</dbReference>